<keyword evidence="1" id="KW-0472">Membrane</keyword>
<feature type="transmembrane region" description="Helical" evidence="1">
    <location>
        <begin position="85"/>
        <end position="105"/>
    </location>
</feature>
<keyword evidence="1" id="KW-1133">Transmembrane helix</keyword>
<reference evidence="2" key="1">
    <citation type="submission" date="2021-11" db="EMBL/GenBank/DDBJ databases">
        <authorList>
            <consortium name="Genoscope - CEA"/>
            <person name="William W."/>
        </authorList>
    </citation>
    <scope>NUCLEOTIDE SEQUENCE</scope>
</reference>
<comment type="caution">
    <text evidence="2">The sequence shown here is derived from an EMBL/GenBank/DDBJ whole genome shotgun (WGS) entry which is preliminary data.</text>
</comment>
<feature type="transmembrane region" description="Helical" evidence="1">
    <location>
        <begin position="53"/>
        <end position="73"/>
    </location>
</feature>
<keyword evidence="3" id="KW-1185">Reference proteome</keyword>
<dbReference type="EMBL" id="CAKKNE010000006">
    <property type="protein sequence ID" value="CAH0379308.1"/>
    <property type="molecule type" value="Genomic_DNA"/>
</dbReference>
<name>A0A8J2SSJ6_9STRA</name>
<feature type="transmembrane region" description="Helical" evidence="1">
    <location>
        <begin position="125"/>
        <end position="152"/>
    </location>
</feature>
<evidence type="ECO:0000313" key="2">
    <source>
        <dbReference type="EMBL" id="CAH0379308.1"/>
    </source>
</evidence>
<protein>
    <submittedName>
        <fullName evidence="2">Uncharacterized protein</fullName>
    </submittedName>
</protein>
<proteinExistence type="predicted"/>
<gene>
    <name evidence="2" type="ORF">PECAL_6P09220</name>
</gene>
<evidence type="ECO:0000256" key="1">
    <source>
        <dbReference type="SAM" id="Phobius"/>
    </source>
</evidence>
<evidence type="ECO:0000313" key="3">
    <source>
        <dbReference type="Proteomes" id="UP000789595"/>
    </source>
</evidence>
<organism evidence="2 3">
    <name type="scientific">Pelagomonas calceolata</name>
    <dbReference type="NCBI Taxonomy" id="35677"/>
    <lineage>
        <taxon>Eukaryota</taxon>
        <taxon>Sar</taxon>
        <taxon>Stramenopiles</taxon>
        <taxon>Ochrophyta</taxon>
        <taxon>Pelagophyceae</taxon>
        <taxon>Pelagomonadales</taxon>
        <taxon>Pelagomonadaceae</taxon>
        <taxon>Pelagomonas</taxon>
    </lineage>
</organism>
<dbReference type="OrthoDB" id="10602506at2759"/>
<dbReference type="Proteomes" id="UP000789595">
    <property type="component" value="Unassembled WGS sequence"/>
</dbReference>
<sequence>MARKRPRCPVRPAGAASMGLRRRWAGAVLLCACRAAAEEQGLRRAGKERVLGVGLGVFLLSFFFIAMCALCWAGALLPQERGEQWIFNVVGTLGFGVVACVLFLADERPEYASEERAEREHDDNLIGLIVVAGLLACAAAFGLGAVLCYHVCAPVEAPLVQKRPAGDRQGLFDASGQCVASRPAFTA</sequence>
<accession>A0A8J2SSJ6</accession>
<keyword evidence="1" id="KW-0812">Transmembrane</keyword>
<dbReference type="AlphaFoldDB" id="A0A8J2SSJ6"/>